<gene>
    <name evidence="2" type="ORF">GCM10009765_05000</name>
</gene>
<proteinExistence type="predicted"/>
<dbReference type="InterPro" id="IPR049790">
    <property type="entry name" value="Rv3655c/TadE"/>
</dbReference>
<protein>
    <recommendedName>
        <fullName evidence="4">Pilus assembly protein TadE</fullName>
    </recommendedName>
</protein>
<sequence length="98" mass="9919">MLVILLAAALTAVSAVSTQLRCVDAAREGARAAARGERDPAAFARRVAPAGATVRLSSSGDLVRVEVTVRARSLGRLLPGPMVDGTAVAAREPGTGTP</sequence>
<name>A0ABP4RNU3_9ACTN</name>
<feature type="signal peptide" evidence="1">
    <location>
        <begin position="1"/>
        <end position="17"/>
    </location>
</feature>
<feature type="chain" id="PRO_5047515473" description="Pilus assembly protein TadE" evidence="1">
    <location>
        <begin position="18"/>
        <end position="98"/>
    </location>
</feature>
<accession>A0ABP4RNU3</accession>
<evidence type="ECO:0000313" key="3">
    <source>
        <dbReference type="Proteomes" id="UP001500618"/>
    </source>
</evidence>
<comment type="caution">
    <text evidence="2">The sequence shown here is derived from an EMBL/GenBank/DDBJ whole genome shotgun (WGS) entry which is preliminary data.</text>
</comment>
<evidence type="ECO:0000313" key="2">
    <source>
        <dbReference type="EMBL" id="GAA1658599.1"/>
    </source>
</evidence>
<dbReference type="NCBIfam" id="NF041390">
    <property type="entry name" value="TadE_Rv3655c"/>
    <property type="match status" value="1"/>
</dbReference>
<reference evidence="3" key="1">
    <citation type="journal article" date="2019" name="Int. J. Syst. Evol. Microbiol.">
        <title>The Global Catalogue of Microorganisms (GCM) 10K type strain sequencing project: providing services to taxonomists for standard genome sequencing and annotation.</title>
        <authorList>
            <consortium name="The Broad Institute Genomics Platform"/>
            <consortium name="The Broad Institute Genome Sequencing Center for Infectious Disease"/>
            <person name="Wu L."/>
            <person name="Ma J."/>
        </authorList>
    </citation>
    <scope>NUCLEOTIDE SEQUENCE [LARGE SCALE GENOMIC DNA]</scope>
    <source>
        <strain evidence="3">JCM 14718</strain>
    </source>
</reference>
<dbReference type="Proteomes" id="UP001500618">
    <property type="component" value="Unassembled WGS sequence"/>
</dbReference>
<organism evidence="2 3">
    <name type="scientific">Fodinicola feengrottensis</name>
    <dbReference type="NCBI Taxonomy" id="435914"/>
    <lineage>
        <taxon>Bacteria</taxon>
        <taxon>Bacillati</taxon>
        <taxon>Actinomycetota</taxon>
        <taxon>Actinomycetes</taxon>
        <taxon>Mycobacteriales</taxon>
        <taxon>Fodinicola</taxon>
    </lineage>
</organism>
<dbReference type="EMBL" id="BAAANY010000001">
    <property type="protein sequence ID" value="GAA1658599.1"/>
    <property type="molecule type" value="Genomic_DNA"/>
</dbReference>
<evidence type="ECO:0000256" key="1">
    <source>
        <dbReference type="SAM" id="SignalP"/>
    </source>
</evidence>
<keyword evidence="1" id="KW-0732">Signal</keyword>
<keyword evidence="3" id="KW-1185">Reference proteome</keyword>
<evidence type="ECO:0008006" key="4">
    <source>
        <dbReference type="Google" id="ProtNLM"/>
    </source>
</evidence>